<organism evidence="3 4">
    <name type="scientific">Paenibacillus plantarum</name>
    <dbReference type="NCBI Taxonomy" id="2654975"/>
    <lineage>
        <taxon>Bacteria</taxon>
        <taxon>Bacillati</taxon>
        <taxon>Bacillota</taxon>
        <taxon>Bacilli</taxon>
        <taxon>Bacillales</taxon>
        <taxon>Paenibacillaceae</taxon>
        <taxon>Paenibacillus</taxon>
    </lineage>
</organism>
<evidence type="ECO:0000259" key="2">
    <source>
        <dbReference type="PROSITE" id="PS51677"/>
    </source>
</evidence>
<gene>
    <name evidence="3" type="ORF">GC096_01725</name>
</gene>
<keyword evidence="4" id="KW-1185">Reference proteome</keyword>
<keyword evidence="1" id="KW-0472">Membrane</keyword>
<reference evidence="3 4" key="1">
    <citation type="submission" date="2019-10" db="EMBL/GenBank/DDBJ databases">
        <title>Description of Paenibacillus humi sp. nov.</title>
        <authorList>
            <person name="Carlier A."/>
            <person name="Qi S."/>
        </authorList>
    </citation>
    <scope>NUCLEOTIDE SEQUENCE [LARGE SCALE GENOMIC DNA]</scope>
    <source>
        <strain evidence="3 4">LMG 31461</strain>
    </source>
</reference>
<dbReference type="InterPro" id="IPR011330">
    <property type="entry name" value="Glyco_hydro/deAcase_b/a-brl"/>
</dbReference>
<feature type="domain" description="NodB homology" evidence="2">
    <location>
        <begin position="48"/>
        <end position="234"/>
    </location>
</feature>
<feature type="transmembrane region" description="Helical" evidence="1">
    <location>
        <begin position="14"/>
        <end position="35"/>
    </location>
</feature>
<dbReference type="InterPro" id="IPR050248">
    <property type="entry name" value="Polysacc_deacetylase_ArnD"/>
</dbReference>
<name>A0ABX1X425_9BACL</name>
<accession>A0ABX1X425</accession>
<dbReference type="PANTHER" id="PTHR10587:SF137">
    <property type="entry name" value="4-DEOXY-4-FORMAMIDO-L-ARABINOSE-PHOSPHOUNDECAPRENOL DEFORMYLASE ARND-RELATED"/>
    <property type="match status" value="1"/>
</dbReference>
<protein>
    <submittedName>
        <fullName evidence="3">Polysaccharide deacetylase family protein</fullName>
    </submittedName>
</protein>
<comment type="caution">
    <text evidence="3">The sequence shown here is derived from an EMBL/GenBank/DDBJ whole genome shotgun (WGS) entry which is preliminary data.</text>
</comment>
<keyword evidence="1" id="KW-0812">Transmembrane</keyword>
<dbReference type="PANTHER" id="PTHR10587">
    <property type="entry name" value="GLYCOSYL TRANSFERASE-RELATED"/>
    <property type="match status" value="1"/>
</dbReference>
<dbReference type="Proteomes" id="UP000653578">
    <property type="component" value="Unassembled WGS sequence"/>
</dbReference>
<dbReference type="Pfam" id="PF01522">
    <property type="entry name" value="Polysacc_deac_1"/>
    <property type="match status" value="1"/>
</dbReference>
<dbReference type="RefSeq" id="WP_171628583.1">
    <property type="nucleotide sequence ID" value="NZ_WHNY01000005.1"/>
</dbReference>
<evidence type="ECO:0000313" key="4">
    <source>
        <dbReference type="Proteomes" id="UP000653578"/>
    </source>
</evidence>
<sequence>MRIHVHNSHYGSHIIWTILIGLLVYTIIPTAIVRLGGFSAYRKGKGVTGIALTFDDGPDPAFTPQLLDILKLHGIQATFFILGAKAEKYPEIIRRMHAEGHLIGIHNYRHWTNAVLTPKKVRKQLQDTVNVIDAILGIKPIYYRPPWGIINIFDFLRMKQFRLVLWSLMVGDWRCSGGTDRIKKKLFARLQNNDIIVLHDSGQTLGANPYAPMYMLEALKEFVEECRKQGIPFMRIDQRMQLDDQTTIHPIDLSSLKA</sequence>
<keyword evidence="1" id="KW-1133">Transmembrane helix</keyword>
<evidence type="ECO:0000256" key="1">
    <source>
        <dbReference type="SAM" id="Phobius"/>
    </source>
</evidence>
<proteinExistence type="predicted"/>
<dbReference type="SUPFAM" id="SSF88713">
    <property type="entry name" value="Glycoside hydrolase/deacetylase"/>
    <property type="match status" value="1"/>
</dbReference>
<dbReference type="PROSITE" id="PS51677">
    <property type="entry name" value="NODB"/>
    <property type="match status" value="1"/>
</dbReference>
<evidence type="ECO:0000313" key="3">
    <source>
        <dbReference type="EMBL" id="NOU62765.1"/>
    </source>
</evidence>
<dbReference type="Gene3D" id="3.20.20.370">
    <property type="entry name" value="Glycoside hydrolase/deacetylase"/>
    <property type="match status" value="1"/>
</dbReference>
<dbReference type="EMBL" id="WHNY01000005">
    <property type="protein sequence ID" value="NOU62765.1"/>
    <property type="molecule type" value="Genomic_DNA"/>
</dbReference>
<dbReference type="InterPro" id="IPR002509">
    <property type="entry name" value="NODB_dom"/>
</dbReference>
<dbReference type="CDD" id="cd10959">
    <property type="entry name" value="CE4_NodB_like_3"/>
    <property type="match status" value="1"/>
</dbReference>